<keyword evidence="6" id="KW-1133">Transmembrane helix</keyword>
<reference evidence="8" key="1">
    <citation type="submission" date="2022-09" db="EMBL/GenBank/DDBJ databases">
        <title>Diverse halophilic archaea isolated from saline environments.</title>
        <authorList>
            <person name="Cui H.-L."/>
        </authorList>
    </citation>
    <scope>NUCLEOTIDE SEQUENCE</scope>
    <source>
        <strain evidence="8">ZS-35-S2</strain>
    </source>
</reference>
<dbReference type="Pfam" id="PF01343">
    <property type="entry name" value="Peptidase_S49"/>
    <property type="match status" value="1"/>
</dbReference>
<proteinExistence type="inferred from homology"/>
<evidence type="ECO:0000256" key="4">
    <source>
        <dbReference type="ARBA" id="ARBA00022825"/>
    </source>
</evidence>
<dbReference type="GO" id="GO:0006508">
    <property type="term" value="P:proteolysis"/>
    <property type="evidence" value="ECO:0007669"/>
    <property type="project" value="UniProtKB-KW"/>
</dbReference>
<dbReference type="RefSeq" id="WP_260643386.1">
    <property type="nucleotide sequence ID" value="NZ_CP104003.1"/>
</dbReference>
<gene>
    <name evidence="8" type="ORF">N0B31_08235</name>
</gene>
<dbReference type="EMBL" id="CP104003">
    <property type="protein sequence ID" value="UWM56272.1"/>
    <property type="molecule type" value="Genomic_DNA"/>
</dbReference>
<dbReference type="KEGG" id="ssai:N0B31_08235"/>
<evidence type="ECO:0000256" key="5">
    <source>
        <dbReference type="SAM" id="MobiDB-lite"/>
    </source>
</evidence>
<feature type="domain" description="Peptidase S49" evidence="7">
    <location>
        <begin position="123"/>
        <end position="259"/>
    </location>
</feature>
<keyword evidence="4" id="KW-0720">Serine protease</keyword>
<keyword evidence="6" id="KW-0472">Membrane</keyword>
<dbReference type="PANTHER" id="PTHR42987">
    <property type="entry name" value="PEPTIDASE S49"/>
    <property type="match status" value="1"/>
</dbReference>
<dbReference type="InterPro" id="IPR002142">
    <property type="entry name" value="Peptidase_S49"/>
</dbReference>
<dbReference type="InterPro" id="IPR029045">
    <property type="entry name" value="ClpP/crotonase-like_dom_sf"/>
</dbReference>
<keyword evidence="6" id="KW-0812">Transmembrane</keyword>
<keyword evidence="2" id="KW-0645">Protease</keyword>
<dbReference type="SUPFAM" id="SSF52096">
    <property type="entry name" value="ClpP/crotonase"/>
    <property type="match status" value="1"/>
</dbReference>
<feature type="transmembrane region" description="Helical" evidence="6">
    <location>
        <begin position="30"/>
        <end position="54"/>
    </location>
</feature>
<accession>A0A9E7R642</accession>
<dbReference type="Proteomes" id="UP001057580">
    <property type="component" value="Chromosome"/>
</dbReference>
<feature type="compositionally biased region" description="Gly residues" evidence="5">
    <location>
        <begin position="346"/>
        <end position="361"/>
    </location>
</feature>
<dbReference type="AlphaFoldDB" id="A0A9E7R642"/>
<evidence type="ECO:0000313" key="8">
    <source>
        <dbReference type="EMBL" id="UWM56272.1"/>
    </source>
</evidence>
<feature type="compositionally biased region" description="Low complexity" evidence="5">
    <location>
        <begin position="336"/>
        <end position="345"/>
    </location>
</feature>
<evidence type="ECO:0000256" key="3">
    <source>
        <dbReference type="ARBA" id="ARBA00022801"/>
    </source>
</evidence>
<dbReference type="InterPro" id="IPR047272">
    <property type="entry name" value="S49_SppA_C"/>
</dbReference>
<dbReference type="GeneID" id="74942403"/>
<feature type="region of interest" description="Disordered" evidence="5">
    <location>
        <begin position="320"/>
        <end position="361"/>
    </location>
</feature>
<name>A0A9E7R642_9EURY</name>
<organism evidence="8 9">
    <name type="scientific">Salinirubellus salinus</name>
    <dbReference type="NCBI Taxonomy" id="1364945"/>
    <lineage>
        <taxon>Archaea</taxon>
        <taxon>Methanobacteriati</taxon>
        <taxon>Methanobacteriota</taxon>
        <taxon>Stenosarchaea group</taxon>
        <taxon>Halobacteria</taxon>
        <taxon>Halobacteriales</taxon>
        <taxon>Natronomonadaceae</taxon>
        <taxon>Salinirubellus</taxon>
    </lineage>
</organism>
<keyword evidence="9" id="KW-1185">Reference proteome</keyword>
<evidence type="ECO:0000313" key="9">
    <source>
        <dbReference type="Proteomes" id="UP001057580"/>
    </source>
</evidence>
<dbReference type="Gene3D" id="3.90.226.10">
    <property type="entry name" value="2-enoyl-CoA Hydratase, Chain A, domain 1"/>
    <property type="match status" value="1"/>
</dbReference>
<dbReference type="PANTHER" id="PTHR42987:SF4">
    <property type="entry name" value="PROTEASE SOHB-RELATED"/>
    <property type="match status" value="1"/>
</dbReference>
<evidence type="ECO:0000259" key="7">
    <source>
        <dbReference type="Pfam" id="PF01343"/>
    </source>
</evidence>
<evidence type="ECO:0000256" key="6">
    <source>
        <dbReference type="SAM" id="Phobius"/>
    </source>
</evidence>
<dbReference type="GO" id="GO:0008236">
    <property type="term" value="F:serine-type peptidase activity"/>
    <property type="evidence" value="ECO:0007669"/>
    <property type="project" value="UniProtKB-KW"/>
</dbReference>
<evidence type="ECO:0000256" key="2">
    <source>
        <dbReference type="ARBA" id="ARBA00022670"/>
    </source>
</evidence>
<keyword evidence="3" id="KW-0378">Hydrolase</keyword>
<evidence type="ECO:0000256" key="1">
    <source>
        <dbReference type="ARBA" id="ARBA00008683"/>
    </source>
</evidence>
<dbReference type="CDD" id="cd07023">
    <property type="entry name" value="S49_Sppa_N_C"/>
    <property type="match status" value="1"/>
</dbReference>
<comment type="similarity">
    <text evidence="1">Belongs to the peptidase S49 family.</text>
</comment>
<sequence length="361" mass="36332">MAGEDGPDDGSLTATFESSPAGRLQALGEFLVGTYAGVAILAVVVGLLVAPIAATVALSGSAGTVAVVPVEGGIDGGTAVALTTTLERLRADPDVDAVVLVVNSPGGSAPASEAMYLEADKTAEDVPVVTSVDAIAASGAYYTAVGTERIFVKPSSVIGSVGVVFPPPAQIEPSDSLITTGPNKRSGGSERAWKYKTESIKRAFVSAVMRGRGDTLELSRAEAASAEVFTGVQAVENGVADELGGTRDAVEYAASRAGLSRYDVRVVRPESSVQFLTRAAYLASDAPERELVSGRYFVGQQGGFPNVLMLPPSVLRASLADSADGDTGTESTPENTTDATTARNATGGGAGATATAGGGGS</sequence>
<protein>
    <submittedName>
        <fullName evidence="8">S49 family peptidase</fullName>
    </submittedName>
</protein>